<dbReference type="Gene3D" id="3.30.70.890">
    <property type="entry name" value="GHMP kinase, C-terminal domain"/>
    <property type="match status" value="1"/>
</dbReference>
<sequence length="347" mass="38083">MDEIIVSIPTKVTLFGEHAVVYGKPAIATTIPVFIEISGVLIREPVLTINMRNPIHMYIESISIDRTTNKLNVSTDRKHVEQLIRYMVTALEICEDDLKTDKRYGYVININSDLPPGIGLGTSAAISVGTITLCELLNNGMTIDSIEKSKERIAYLAWKTEQRVQGMASPMDTFTITFGGLRYIDPTTLQAKPIDINKEINILVGATERKYTTAELVRRVRMLKEKNPLLIDSIMSGIGYVVSEAYKALIDGDWDYLGMLMNINHGFLEALGIVDEKHSNIIHILRKMGALGAKTSGAGGGGAFIALARSYEDLNTIELVAKALGAHVVAKKIHRDGVTARVSKGVV</sequence>
<proteinExistence type="inferred from homology"/>
<dbReference type="HOGENOM" id="CLU_017814_0_0_2"/>
<dbReference type="STRING" id="583356.Igag_1464"/>
<evidence type="ECO:0000256" key="6">
    <source>
        <dbReference type="ARBA" id="ARBA00022840"/>
    </source>
</evidence>
<dbReference type="GO" id="GO:0005829">
    <property type="term" value="C:cytosol"/>
    <property type="evidence" value="ECO:0007669"/>
    <property type="project" value="TreeGrafter"/>
</dbReference>
<evidence type="ECO:0000256" key="11">
    <source>
        <dbReference type="HAMAP-Rule" id="MF_00217"/>
    </source>
</evidence>
<dbReference type="UniPathway" id="UPA00057">
    <property type="reaction ID" value="UER00098"/>
</dbReference>
<name>E0SQL0_IGNAA</name>
<dbReference type="PANTHER" id="PTHR43290">
    <property type="entry name" value="MEVALONATE KINASE"/>
    <property type="match status" value="1"/>
</dbReference>
<organism evidence="14 15">
    <name type="scientific">Ignisphaera aggregans (strain DSM 17230 / JCM 13409 / AQ1.S1)</name>
    <dbReference type="NCBI Taxonomy" id="583356"/>
    <lineage>
        <taxon>Archaea</taxon>
        <taxon>Thermoproteota</taxon>
        <taxon>Thermoprotei</taxon>
        <taxon>Desulfurococcales</taxon>
        <taxon>Desulfurococcaceae</taxon>
        <taxon>Ignisphaera</taxon>
    </lineage>
</organism>
<comment type="caution">
    <text evidence="11">Lacks conserved residue(s) required for the propagation of feature annotation.</text>
</comment>
<dbReference type="Gene3D" id="3.30.230.10">
    <property type="match status" value="1"/>
</dbReference>
<evidence type="ECO:0000313" key="15">
    <source>
        <dbReference type="Proteomes" id="UP000001304"/>
    </source>
</evidence>
<dbReference type="InterPro" id="IPR020568">
    <property type="entry name" value="Ribosomal_Su5_D2-typ_SF"/>
</dbReference>
<dbReference type="KEGG" id="iag:Igag_1464"/>
<evidence type="ECO:0000256" key="4">
    <source>
        <dbReference type="ARBA" id="ARBA00022741"/>
    </source>
</evidence>
<evidence type="ECO:0000256" key="1">
    <source>
        <dbReference type="ARBA" id="ARBA00022490"/>
    </source>
</evidence>
<keyword evidence="4 11" id="KW-0547">Nucleotide-binding</keyword>
<dbReference type="Proteomes" id="UP000001304">
    <property type="component" value="Chromosome"/>
</dbReference>
<dbReference type="NCBIfam" id="TIGR00549">
    <property type="entry name" value="mevalon_kin"/>
    <property type="match status" value="1"/>
</dbReference>
<comment type="pathway">
    <text evidence="10 11">Isoprenoid biosynthesis; isopentenyl diphosphate biosynthesis via mevalonate pathway; isopentenyl diphosphate from (R)-mevalonate: step 1/3.</text>
</comment>
<comment type="subcellular location">
    <subcellularLocation>
        <location evidence="11">Cytoplasm</location>
    </subcellularLocation>
</comment>
<dbReference type="EMBL" id="CP002098">
    <property type="protein sequence ID" value="ADM28266.1"/>
    <property type="molecule type" value="Genomic_DNA"/>
</dbReference>
<dbReference type="SUPFAM" id="SSF55060">
    <property type="entry name" value="GHMP Kinase, C-terminal domain"/>
    <property type="match status" value="1"/>
</dbReference>
<comment type="similarity">
    <text evidence="11">Belongs to the GHMP kinase family. Mevalonate kinase subfamily.</text>
</comment>
<evidence type="ECO:0000256" key="7">
    <source>
        <dbReference type="ARBA" id="ARBA00022842"/>
    </source>
</evidence>
<comment type="function">
    <text evidence="11">Catalyzes the phosphorylation of (R)-mevalonate (MVA) to (R)-mevalonate 5-phosphate (MVAP). Functions in the mevalonate (MVA) pathway leading to isopentenyl diphosphate (IPP), a key precursor for the biosynthesis of isoprenoid compounds such as archaeal membrane lipids.</text>
</comment>
<evidence type="ECO:0000256" key="9">
    <source>
        <dbReference type="ARBA" id="ARBA00023229"/>
    </source>
</evidence>
<evidence type="ECO:0000256" key="3">
    <source>
        <dbReference type="ARBA" id="ARBA00022679"/>
    </source>
</evidence>
<keyword evidence="3 11" id="KW-0808">Transferase</keyword>
<dbReference type="InterPro" id="IPR022937">
    <property type="entry name" value="Mevalonate_kinase_arc"/>
</dbReference>
<keyword evidence="15" id="KW-1185">Reference proteome</keyword>
<dbReference type="InterPro" id="IPR014721">
    <property type="entry name" value="Ribsml_uS5_D2-typ_fold_subgr"/>
</dbReference>
<dbReference type="InterPro" id="IPR036554">
    <property type="entry name" value="GHMP_kinase_C_sf"/>
</dbReference>
<dbReference type="PRINTS" id="PR00959">
    <property type="entry name" value="MEVGALKINASE"/>
</dbReference>
<reference evidence="14 15" key="1">
    <citation type="journal article" date="2010" name="Stand. Genomic Sci.">
        <title>Complete genome sequence of Ignisphaera aggregans type strain (AQ1.S1).</title>
        <authorList>
            <person name="Goker M."/>
            <person name="Held B."/>
            <person name="Lapidus A."/>
            <person name="Nolan M."/>
            <person name="Spring S."/>
            <person name="Yasawong M."/>
            <person name="Lucas S."/>
            <person name="Glavina Del Rio T."/>
            <person name="Tice H."/>
            <person name="Cheng J.F."/>
            <person name="Goodwin L."/>
            <person name="Tapia R."/>
            <person name="Pitluck S."/>
            <person name="Liolios K."/>
            <person name="Ivanova N."/>
            <person name="Mavromatis K."/>
            <person name="Mikhailova N."/>
            <person name="Pati A."/>
            <person name="Chen A."/>
            <person name="Palaniappan K."/>
            <person name="Brambilla E."/>
            <person name="Land M."/>
            <person name="Hauser L."/>
            <person name="Chang Y.J."/>
            <person name="Jeffries C.D."/>
            <person name="Brettin T."/>
            <person name="Detter J.C."/>
            <person name="Han C."/>
            <person name="Rohde M."/>
            <person name="Sikorski J."/>
            <person name="Woyke T."/>
            <person name="Bristow J."/>
            <person name="Eisen J.A."/>
            <person name="Markowitz V."/>
            <person name="Hugenholtz P."/>
            <person name="Kyrpides N.C."/>
            <person name="Klenk H.P."/>
        </authorList>
    </citation>
    <scope>NUCLEOTIDE SEQUENCE [LARGE SCALE GENOMIC DNA]</scope>
    <source>
        <strain evidence="15">DSM 17230 / JCM 13409 / AQ1.S1</strain>
    </source>
</reference>
<dbReference type="Pfam" id="PF00288">
    <property type="entry name" value="GHMP_kinases_N"/>
    <property type="match status" value="1"/>
</dbReference>
<comment type="cofactor">
    <cofactor evidence="11">
        <name>Mg(2+)</name>
        <dbReference type="ChEBI" id="CHEBI:18420"/>
    </cofactor>
</comment>
<evidence type="ECO:0000256" key="2">
    <source>
        <dbReference type="ARBA" id="ARBA00022516"/>
    </source>
</evidence>
<dbReference type="GO" id="GO:0005524">
    <property type="term" value="F:ATP binding"/>
    <property type="evidence" value="ECO:0007669"/>
    <property type="project" value="UniProtKB-UniRule"/>
</dbReference>
<dbReference type="InterPro" id="IPR006204">
    <property type="entry name" value="GHMP_kinase_N_dom"/>
</dbReference>
<keyword evidence="8 11" id="KW-0443">Lipid metabolism</keyword>
<dbReference type="PANTHER" id="PTHR43290:SF2">
    <property type="entry name" value="MEVALONATE KINASE"/>
    <property type="match status" value="1"/>
</dbReference>
<evidence type="ECO:0000259" key="13">
    <source>
        <dbReference type="Pfam" id="PF08544"/>
    </source>
</evidence>
<feature type="domain" description="GHMP kinase C-terminal" evidence="13">
    <location>
        <begin position="246"/>
        <end position="325"/>
    </location>
</feature>
<comment type="catalytic activity">
    <reaction evidence="11">
        <text>(R)-mevalonate + ATP = (R)-5-phosphomevalonate + ADP + H(+)</text>
        <dbReference type="Rhea" id="RHEA:17065"/>
        <dbReference type="ChEBI" id="CHEBI:15378"/>
        <dbReference type="ChEBI" id="CHEBI:30616"/>
        <dbReference type="ChEBI" id="CHEBI:36464"/>
        <dbReference type="ChEBI" id="CHEBI:58146"/>
        <dbReference type="ChEBI" id="CHEBI:456216"/>
        <dbReference type="EC" id="2.7.1.36"/>
    </reaction>
</comment>
<keyword evidence="2 11" id="KW-0444">Lipid biosynthesis</keyword>
<evidence type="ECO:0000259" key="12">
    <source>
        <dbReference type="Pfam" id="PF00288"/>
    </source>
</evidence>
<dbReference type="Pfam" id="PF08544">
    <property type="entry name" value="GHMP_kinases_C"/>
    <property type="match status" value="1"/>
</dbReference>
<dbReference type="HAMAP" id="MF_00217">
    <property type="entry name" value="Mevalonate_kinase"/>
    <property type="match status" value="1"/>
</dbReference>
<dbReference type="InterPro" id="IPR013750">
    <property type="entry name" value="GHMP_kinase_C_dom"/>
</dbReference>
<comment type="subunit">
    <text evidence="11">Homodimer.</text>
</comment>
<keyword evidence="5 11" id="KW-0418">Kinase</keyword>
<evidence type="ECO:0000313" key="14">
    <source>
        <dbReference type="EMBL" id="ADM28266.1"/>
    </source>
</evidence>
<keyword evidence="9 11" id="KW-0414">Isoprene biosynthesis</keyword>
<dbReference type="GO" id="GO:0004496">
    <property type="term" value="F:mevalonate kinase activity"/>
    <property type="evidence" value="ECO:0007669"/>
    <property type="project" value="UniProtKB-UniRule"/>
</dbReference>
<protein>
    <recommendedName>
        <fullName evidence="11">Mevalonate kinase</fullName>
        <shortName evidence="11">MK</shortName>
        <shortName evidence="11">MVK</shortName>
        <ecNumber evidence="11">2.7.1.36</ecNumber>
    </recommendedName>
</protein>
<keyword evidence="1 11" id="KW-0963">Cytoplasm</keyword>
<accession>E0SQL0</accession>
<dbReference type="InterPro" id="IPR006205">
    <property type="entry name" value="Mev_gal_kin"/>
</dbReference>
<dbReference type="GO" id="GO:0000287">
    <property type="term" value="F:magnesium ion binding"/>
    <property type="evidence" value="ECO:0007669"/>
    <property type="project" value="UniProtKB-UniRule"/>
</dbReference>
<dbReference type="GO" id="GO:0019287">
    <property type="term" value="P:isopentenyl diphosphate biosynthetic process, mevalonate pathway"/>
    <property type="evidence" value="ECO:0007669"/>
    <property type="project" value="UniProtKB-UniRule"/>
</dbReference>
<dbReference type="EC" id="2.7.1.36" evidence="11"/>
<evidence type="ECO:0000256" key="10">
    <source>
        <dbReference type="ARBA" id="ARBA00029438"/>
    </source>
</evidence>
<feature type="domain" description="GHMP kinase N-terminal" evidence="12">
    <location>
        <begin position="87"/>
        <end position="180"/>
    </location>
</feature>
<dbReference type="AlphaFoldDB" id="E0SQL0"/>
<feature type="active site" description="Proton acceptor" evidence="11">
    <location>
        <position position="172"/>
    </location>
</feature>
<keyword evidence="7 11" id="KW-0460">Magnesium</keyword>
<evidence type="ECO:0000256" key="5">
    <source>
        <dbReference type="ARBA" id="ARBA00022777"/>
    </source>
</evidence>
<evidence type="ECO:0000256" key="8">
    <source>
        <dbReference type="ARBA" id="ARBA00023098"/>
    </source>
</evidence>
<dbReference type="SUPFAM" id="SSF54211">
    <property type="entry name" value="Ribosomal protein S5 domain 2-like"/>
    <property type="match status" value="1"/>
</dbReference>
<keyword evidence="6 11" id="KW-0067">ATP-binding</keyword>
<gene>
    <name evidence="11" type="primary">mvk</name>
    <name evidence="14" type="ordered locus">Igag_1464</name>
</gene>